<protein>
    <submittedName>
        <fullName evidence="3">ABC transporter substrate-binding protein</fullName>
    </submittedName>
</protein>
<dbReference type="Proteomes" id="UP000886886">
    <property type="component" value="Unassembled WGS sequence"/>
</dbReference>
<accession>A0A9D0ZYV1</accession>
<feature type="compositionally biased region" description="Basic and acidic residues" evidence="1">
    <location>
        <begin position="1"/>
        <end position="20"/>
    </location>
</feature>
<reference evidence="3" key="1">
    <citation type="submission" date="2020-10" db="EMBL/GenBank/DDBJ databases">
        <authorList>
            <person name="Gilroy R."/>
        </authorList>
    </citation>
    <scope>NUCLEOTIDE SEQUENCE</scope>
    <source>
        <strain evidence="3">ChiSjej3B21-11622</strain>
    </source>
</reference>
<dbReference type="InterPro" id="IPR015168">
    <property type="entry name" value="SsuA/THI5"/>
</dbReference>
<evidence type="ECO:0000313" key="3">
    <source>
        <dbReference type="EMBL" id="HIQ97213.1"/>
    </source>
</evidence>
<feature type="domain" description="SsuA/THI5-like" evidence="2">
    <location>
        <begin position="69"/>
        <end position="274"/>
    </location>
</feature>
<dbReference type="Pfam" id="PF09084">
    <property type="entry name" value="NMT1"/>
    <property type="match status" value="1"/>
</dbReference>
<feature type="region of interest" description="Disordered" evidence="1">
    <location>
        <begin position="1"/>
        <end position="25"/>
    </location>
</feature>
<gene>
    <name evidence="3" type="ORF">IAB26_11700</name>
</gene>
<comment type="caution">
    <text evidence="3">The sequence shown here is derived from an EMBL/GenBank/DDBJ whole genome shotgun (WGS) entry which is preliminary data.</text>
</comment>
<evidence type="ECO:0000313" key="4">
    <source>
        <dbReference type="Proteomes" id="UP000886886"/>
    </source>
</evidence>
<evidence type="ECO:0000256" key="1">
    <source>
        <dbReference type="SAM" id="MobiDB-lite"/>
    </source>
</evidence>
<organism evidence="3 4">
    <name type="scientific">Candidatus Limivivens merdigallinarum</name>
    <dbReference type="NCBI Taxonomy" id="2840859"/>
    <lineage>
        <taxon>Bacteria</taxon>
        <taxon>Bacillati</taxon>
        <taxon>Bacillota</taxon>
        <taxon>Clostridia</taxon>
        <taxon>Lachnospirales</taxon>
        <taxon>Lachnospiraceae</taxon>
        <taxon>Lachnospiraceae incertae sedis</taxon>
        <taxon>Candidatus Limivivens</taxon>
    </lineage>
</organism>
<dbReference type="AlphaFoldDB" id="A0A9D0ZYV1"/>
<sequence>MGTGRKNELGRMLGKKSERAGKRRRGNVWKGTWAAGAAVMMTFSLGMGVLADEPTSLVVGNTGNSIKAAMVVLASEMGYYEEEGLDVSFESIASLNDGLTAIDTGKIDILPLGIIPTVTFVSQGSDFVIFGGTISEGSQAVVTEENKDTIKDLTDYEGKTIACVRPETGHMIMEKLIRDAGVDMDTVEFVEMDGFQSVIEAVSKGTADVGFVNSGFGQVAEQQGLHIAMNVGDYAPDAVCCRQTTSGKVIEEKRDALVKFEVANLRAMKLARDDKETTIQKLMDFSGQSEEYVDYCVYADVMKISMDPAKNRIQDFYEVMDSNGDIPENSQWDIDKAVDTTIYEDALEEMMEREPEEQMWQDLMEAFEENNG</sequence>
<name>A0A9D0ZYV1_9FIRM</name>
<dbReference type="EMBL" id="DVFT01000171">
    <property type="protein sequence ID" value="HIQ97213.1"/>
    <property type="molecule type" value="Genomic_DNA"/>
</dbReference>
<proteinExistence type="predicted"/>
<dbReference type="SUPFAM" id="SSF53850">
    <property type="entry name" value="Periplasmic binding protein-like II"/>
    <property type="match status" value="1"/>
</dbReference>
<evidence type="ECO:0000259" key="2">
    <source>
        <dbReference type="Pfam" id="PF09084"/>
    </source>
</evidence>
<dbReference type="PANTHER" id="PTHR30024">
    <property type="entry name" value="ALIPHATIC SULFONATES-BINDING PROTEIN-RELATED"/>
    <property type="match status" value="1"/>
</dbReference>
<reference evidence="3" key="2">
    <citation type="journal article" date="2021" name="PeerJ">
        <title>Extensive microbial diversity within the chicken gut microbiome revealed by metagenomics and culture.</title>
        <authorList>
            <person name="Gilroy R."/>
            <person name="Ravi A."/>
            <person name="Getino M."/>
            <person name="Pursley I."/>
            <person name="Horton D.L."/>
            <person name="Alikhan N.F."/>
            <person name="Baker D."/>
            <person name="Gharbi K."/>
            <person name="Hall N."/>
            <person name="Watson M."/>
            <person name="Adriaenssens E.M."/>
            <person name="Foster-Nyarko E."/>
            <person name="Jarju S."/>
            <person name="Secka A."/>
            <person name="Antonio M."/>
            <person name="Oren A."/>
            <person name="Chaudhuri R.R."/>
            <person name="La Ragione R."/>
            <person name="Hildebrand F."/>
            <person name="Pallen M.J."/>
        </authorList>
    </citation>
    <scope>NUCLEOTIDE SEQUENCE</scope>
    <source>
        <strain evidence="3">ChiSjej3B21-11622</strain>
    </source>
</reference>
<dbReference type="Gene3D" id="3.40.190.10">
    <property type="entry name" value="Periplasmic binding protein-like II"/>
    <property type="match status" value="2"/>
</dbReference>